<evidence type="ECO:0008006" key="5">
    <source>
        <dbReference type="Google" id="ProtNLM"/>
    </source>
</evidence>
<gene>
    <name evidence="3" type="ORF">BFF78_37490</name>
</gene>
<evidence type="ECO:0000256" key="2">
    <source>
        <dbReference type="SAM" id="Phobius"/>
    </source>
</evidence>
<dbReference type="InterPro" id="IPR005625">
    <property type="entry name" value="PepSY-ass_TM"/>
</dbReference>
<dbReference type="KEGG" id="spun:BFF78_37490"/>
<reference evidence="4" key="1">
    <citation type="submission" date="2016-09" db="EMBL/GenBank/DDBJ databases">
        <title>Streptomyces puniciscabiei strain:TW1S1 Genome sequencing and assembly.</title>
        <authorList>
            <person name="Kim M.-K."/>
            <person name="Kim S.B."/>
        </authorList>
    </citation>
    <scope>NUCLEOTIDE SEQUENCE [LARGE SCALE GENOMIC DNA]</scope>
    <source>
        <strain evidence="4">TW1S1</strain>
    </source>
</reference>
<evidence type="ECO:0000313" key="4">
    <source>
        <dbReference type="Proteomes" id="UP000094960"/>
    </source>
</evidence>
<evidence type="ECO:0000256" key="1">
    <source>
        <dbReference type="SAM" id="MobiDB-lite"/>
    </source>
</evidence>
<organism evidence="3 4">
    <name type="scientific">Streptomyces fodineus</name>
    <dbReference type="NCBI Taxonomy" id="1904616"/>
    <lineage>
        <taxon>Bacteria</taxon>
        <taxon>Bacillati</taxon>
        <taxon>Actinomycetota</taxon>
        <taxon>Actinomycetes</taxon>
        <taxon>Kitasatosporales</taxon>
        <taxon>Streptomycetaceae</taxon>
        <taxon>Streptomyces</taxon>
    </lineage>
</organism>
<keyword evidence="4" id="KW-1185">Reference proteome</keyword>
<dbReference type="AlphaFoldDB" id="A0A1D7YKB0"/>
<dbReference type="PANTHER" id="PTHR34219:SF1">
    <property type="entry name" value="PEPSY DOMAIN-CONTAINING PROTEIN"/>
    <property type="match status" value="1"/>
</dbReference>
<dbReference type="PANTHER" id="PTHR34219">
    <property type="entry name" value="IRON-REGULATED INNER MEMBRANE PROTEIN-RELATED"/>
    <property type="match status" value="1"/>
</dbReference>
<keyword evidence="2" id="KW-0472">Membrane</keyword>
<name>A0A1D7YKB0_9ACTN</name>
<keyword evidence="2" id="KW-0812">Transmembrane</keyword>
<dbReference type="Proteomes" id="UP000094960">
    <property type="component" value="Chromosome"/>
</dbReference>
<sequence>MWAAGGLFFLSATGLTWSTYTGANIGDLREALGQSTPSVTATVGSGHEGHGSMAGRDMSGMDMGSHSGARSDVGLDAVLKTARAEGLSDPVEIVPPADSCSAYVVRQIQRSRPEKQDSIAVDPATGKVTDVLRFSDYPVLAKLTRWGIDAHTGTLFGLGNQVPVYVLVPCVAVVAVVGYYVPLLGIPLAGFLAVDIVLGGVTRRRTGLAHA</sequence>
<accession>A0A1D7YKB0</accession>
<protein>
    <recommendedName>
        <fullName evidence="5">PepSY domain-containing protein</fullName>
    </recommendedName>
</protein>
<feature type="transmembrane region" description="Helical" evidence="2">
    <location>
        <begin position="177"/>
        <end position="198"/>
    </location>
</feature>
<feature type="region of interest" description="Disordered" evidence="1">
    <location>
        <begin position="36"/>
        <end position="68"/>
    </location>
</feature>
<proteinExistence type="predicted"/>
<evidence type="ECO:0000313" key="3">
    <source>
        <dbReference type="EMBL" id="AOR35991.1"/>
    </source>
</evidence>
<keyword evidence="2" id="KW-1133">Transmembrane helix</keyword>
<dbReference type="EMBL" id="CP017248">
    <property type="protein sequence ID" value="AOR35991.1"/>
    <property type="molecule type" value="Genomic_DNA"/>
</dbReference>
<dbReference type="Pfam" id="PF03929">
    <property type="entry name" value="PepSY_TM"/>
    <property type="match status" value="1"/>
</dbReference>